<proteinExistence type="predicted"/>
<sequence length="136" mass="14374">MRMEGLQMQECTDGHLFLATTARDVHLLKRYPWRSEAAGVHQSGKMAVGEFQCDHLGVGKRAGRRAACPGNVRHCCSVGKLATVLYGCSVAKVAVLPGCRAAKVAVFHGCRAAKVAVLHGCSAAADNVAAFHVCNV</sequence>
<dbReference type="AlphaFoldDB" id="A0AAV4MZH2"/>
<name>A0AAV4MZH2_CAEEX</name>
<comment type="caution">
    <text evidence="1">The sequence shown here is derived from an EMBL/GenBank/DDBJ whole genome shotgun (WGS) entry which is preliminary data.</text>
</comment>
<evidence type="ECO:0000313" key="2">
    <source>
        <dbReference type="Proteomes" id="UP001054945"/>
    </source>
</evidence>
<protein>
    <submittedName>
        <fullName evidence="1">Uncharacterized protein</fullName>
    </submittedName>
</protein>
<reference evidence="1 2" key="1">
    <citation type="submission" date="2021-06" db="EMBL/GenBank/DDBJ databases">
        <title>Caerostris extrusa draft genome.</title>
        <authorList>
            <person name="Kono N."/>
            <person name="Arakawa K."/>
        </authorList>
    </citation>
    <scope>NUCLEOTIDE SEQUENCE [LARGE SCALE GENOMIC DNA]</scope>
</reference>
<dbReference type="Proteomes" id="UP001054945">
    <property type="component" value="Unassembled WGS sequence"/>
</dbReference>
<accession>A0AAV4MZH2</accession>
<gene>
    <name evidence="1" type="ORF">CEXT_374531</name>
</gene>
<keyword evidence="2" id="KW-1185">Reference proteome</keyword>
<organism evidence="1 2">
    <name type="scientific">Caerostris extrusa</name>
    <name type="common">Bark spider</name>
    <name type="synonym">Caerostris bankana</name>
    <dbReference type="NCBI Taxonomy" id="172846"/>
    <lineage>
        <taxon>Eukaryota</taxon>
        <taxon>Metazoa</taxon>
        <taxon>Ecdysozoa</taxon>
        <taxon>Arthropoda</taxon>
        <taxon>Chelicerata</taxon>
        <taxon>Arachnida</taxon>
        <taxon>Araneae</taxon>
        <taxon>Araneomorphae</taxon>
        <taxon>Entelegynae</taxon>
        <taxon>Araneoidea</taxon>
        <taxon>Araneidae</taxon>
        <taxon>Caerostris</taxon>
    </lineage>
</organism>
<dbReference type="EMBL" id="BPLR01020364">
    <property type="protein sequence ID" value="GIX77890.1"/>
    <property type="molecule type" value="Genomic_DNA"/>
</dbReference>
<evidence type="ECO:0000313" key="1">
    <source>
        <dbReference type="EMBL" id="GIX77890.1"/>
    </source>
</evidence>